<organism evidence="1 2">
    <name type="scientific">Propionimicrobium lymphophilum ACS-093-V-SCH5</name>
    <dbReference type="NCBI Taxonomy" id="883161"/>
    <lineage>
        <taxon>Bacteria</taxon>
        <taxon>Bacillati</taxon>
        <taxon>Actinomycetota</taxon>
        <taxon>Actinomycetes</taxon>
        <taxon>Propionibacteriales</taxon>
        <taxon>Propionibacteriaceae</taxon>
        <taxon>Propionimicrobium</taxon>
    </lineage>
</organism>
<evidence type="ECO:0000313" key="2">
    <source>
        <dbReference type="Proteomes" id="UP000014417"/>
    </source>
</evidence>
<dbReference type="EMBL" id="AGZR01000003">
    <property type="protein sequence ID" value="EPD33796.1"/>
    <property type="molecule type" value="Genomic_DNA"/>
</dbReference>
<sequence length="149" mass="16446">MGAGLVAQALTPPWPALMNSTEQVVLITMSLSARDTSSKTIEGGLWWGGVESLVMALEGDELEHGTKEWKSAQQRVRRALRKLETVGAIEKIQQATAGRRSVWRIKTGSPTLSFLPVDNSKNKAVENPRKDHEAEEVDLHQCRPQVTSM</sequence>
<dbReference type="RefSeq" id="WP_016455068.1">
    <property type="nucleotide sequence ID" value="NZ_KE150269.1"/>
</dbReference>
<dbReference type="AlphaFoldDB" id="S2W3S2"/>
<accession>S2W3S2</accession>
<gene>
    <name evidence="1" type="ORF">HMPREF9306_00210</name>
</gene>
<dbReference type="HOGENOM" id="CLU_1748029_0_0_11"/>
<keyword evidence="2" id="KW-1185">Reference proteome</keyword>
<name>S2W3S2_9ACTN</name>
<evidence type="ECO:0000313" key="1">
    <source>
        <dbReference type="EMBL" id="EPD33796.1"/>
    </source>
</evidence>
<evidence type="ECO:0008006" key="3">
    <source>
        <dbReference type="Google" id="ProtNLM"/>
    </source>
</evidence>
<dbReference type="STRING" id="883161.HMPREF9306_00210"/>
<reference evidence="1 2" key="1">
    <citation type="submission" date="2013-04" db="EMBL/GenBank/DDBJ databases">
        <title>The Genome Sequence of Propionimicrobium lymphophilum ACS-093-V-SCH5.</title>
        <authorList>
            <consortium name="The Broad Institute Genomics Platform"/>
            <person name="Earl A."/>
            <person name="Ward D."/>
            <person name="Feldgarden M."/>
            <person name="Gevers D."/>
            <person name="Saerens B."/>
            <person name="Vaneechoutte M."/>
            <person name="Walker B."/>
            <person name="Young S."/>
            <person name="Zeng Q."/>
            <person name="Gargeya S."/>
            <person name="Fitzgerald M."/>
            <person name="Haas B."/>
            <person name="Abouelleil A."/>
            <person name="Allen A.W."/>
            <person name="Alvarado L."/>
            <person name="Arachchi H.M."/>
            <person name="Berlin A.M."/>
            <person name="Chapman S.B."/>
            <person name="Gainer-Dewar J."/>
            <person name="Goldberg J."/>
            <person name="Griggs A."/>
            <person name="Gujja S."/>
            <person name="Hansen M."/>
            <person name="Howarth C."/>
            <person name="Imamovic A."/>
            <person name="Ireland A."/>
            <person name="Larimer J."/>
            <person name="McCowan C."/>
            <person name="Murphy C."/>
            <person name="Pearson M."/>
            <person name="Poon T.W."/>
            <person name="Priest M."/>
            <person name="Roberts A."/>
            <person name="Saif S."/>
            <person name="Shea T."/>
            <person name="Sisk P."/>
            <person name="Sykes S."/>
            <person name="Wortman J."/>
            <person name="Nusbaum C."/>
            <person name="Birren B."/>
        </authorList>
    </citation>
    <scope>NUCLEOTIDE SEQUENCE [LARGE SCALE GENOMIC DNA]</scope>
    <source>
        <strain evidence="1 2">ACS-093-V-SCH5</strain>
    </source>
</reference>
<dbReference type="Proteomes" id="UP000014417">
    <property type="component" value="Unassembled WGS sequence"/>
</dbReference>
<proteinExistence type="predicted"/>
<protein>
    <recommendedName>
        <fullName evidence="3">Helix-turn-helix domain-containing protein</fullName>
    </recommendedName>
</protein>
<comment type="caution">
    <text evidence="1">The sequence shown here is derived from an EMBL/GenBank/DDBJ whole genome shotgun (WGS) entry which is preliminary data.</text>
</comment>